<protein>
    <recommendedName>
        <fullName evidence="4">Gem-associated protein 8</fullName>
    </recommendedName>
</protein>
<dbReference type="Pfam" id="PF15348">
    <property type="entry name" value="GEMIN8"/>
    <property type="match status" value="1"/>
</dbReference>
<dbReference type="PANTHER" id="PTHR16238:SF7">
    <property type="entry name" value="GEM-ASSOCIATED PROTEIN 8"/>
    <property type="match status" value="1"/>
</dbReference>
<dbReference type="GO" id="GO:0000387">
    <property type="term" value="P:spliceosomal snRNP assembly"/>
    <property type="evidence" value="ECO:0007669"/>
    <property type="project" value="InterPro"/>
</dbReference>
<dbReference type="InterPro" id="IPR034754">
    <property type="entry name" value="GEMIN8"/>
</dbReference>
<accession>A0AAN7VHS1</accession>
<dbReference type="AlphaFoldDB" id="A0AAN7VHS1"/>
<organism evidence="2 3">
    <name type="scientific">Pyrocoelia pectoralis</name>
    <dbReference type="NCBI Taxonomy" id="417401"/>
    <lineage>
        <taxon>Eukaryota</taxon>
        <taxon>Metazoa</taxon>
        <taxon>Ecdysozoa</taxon>
        <taxon>Arthropoda</taxon>
        <taxon>Hexapoda</taxon>
        <taxon>Insecta</taxon>
        <taxon>Pterygota</taxon>
        <taxon>Neoptera</taxon>
        <taxon>Endopterygota</taxon>
        <taxon>Coleoptera</taxon>
        <taxon>Polyphaga</taxon>
        <taxon>Elateriformia</taxon>
        <taxon>Elateroidea</taxon>
        <taxon>Lampyridae</taxon>
        <taxon>Lampyrinae</taxon>
        <taxon>Pyrocoelia</taxon>
    </lineage>
</organism>
<evidence type="ECO:0000256" key="1">
    <source>
        <dbReference type="SAM" id="MobiDB-lite"/>
    </source>
</evidence>
<sequence length="228" mass="27958">MEDHYCQNRLKTSRFPLYKSDIKFLVCRKFKRNRSRILRRKRSRLNYWKKLKLRKHNQSLCDTISVCSITDMDYQNEFHDLSVQPIPEVAEWHKQSQIAYWKSRALALELENNMLHKHIANIYANQIQEYVDYDDNDEYYDDRQQRRQNWSKKEEEHGSRQRKANSRRQQIWKAPEENSRKRKLEEMKTLYGEMAPKILGMETAIQLNYDLYLEKHNAKYWPNIPLRL</sequence>
<proteinExistence type="predicted"/>
<dbReference type="GO" id="GO:0032797">
    <property type="term" value="C:SMN complex"/>
    <property type="evidence" value="ECO:0007669"/>
    <property type="project" value="InterPro"/>
</dbReference>
<feature type="compositionally biased region" description="Basic and acidic residues" evidence="1">
    <location>
        <begin position="144"/>
        <end position="159"/>
    </location>
</feature>
<feature type="region of interest" description="Disordered" evidence="1">
    <location>
        <begin position="144"/>
        <end position="178"/>
    </location>
</feature>
<dbReference type="Proteomes" id="UP001329430">
    <property type="component" value="Chromosome 5"/>
</dbReference>
<name>A0AAN7VHS1_9COLE</name>
<dbReference type="EMBL" id="JAVRBK010000005">
    <property type="protein sequence ID" value="KAK5643564.1"/>
    <property type="molecule type" value="Genomic_DNA"/>
</dbReference>
<reference evidence="2 3" key="1">
    <citation type="journal article" date="2024" name="Insects">
        <title>An Improved Chromosome-Level Genome Assembly of the Firefly Pyrocoelia pectoralis.</title>
        <authorList>
            <person name="Fu X."/>
            <person name="Meyer-Rochow V.B."/>
            <person name="Ballantyne L."/>
            <person name="Zhu X."/>
        </authorList>
    </citation>
    <scope>NUCLEOTIDE SEQUENCE [LARGE SCALE GENOMIC DNA]</scope>
    <source>
        <strain evidence="2">XCY_ONT2</strain>
    </source>
</reference>
<keyword evidence="3" id="KW-1185">Reference proteome</keyword>
<comment type="caution">
    <text evidence="2">The sequence shown here is derived from an EMBL/GenBank/DDBJ whole genome shotgun (WGS) entry which is preliminary data.</text>
</comment>
<gene>
    <name evidence="2" type="ORF">RI129_007409</name>
</gene>
<dbReference type="PANTHER" id="PTHR16238">
    <property type="entry name" value="GEM-ASSOCIATED PROTEIN 8"/>
    <property type="match status" value="1"/>
</dbReference>
<evidence type="ECO:0008006" key="4">
    <source>
        <dbReference type="Google" id="ProtNLM"/>
    </source>
</evidence>
<evidence type="ECO:0000313" key="2">
    <source>
        <dbReference type="EMBL" id="KAK5643564.1"/>
    </source>
</evidence>
<evidence type="ECO:0000313" key="3">
    <source>
        <dbReference type="Proteomes" id="UP001329430"/>
    </source>
</evidence>